<protein>
    <recommendedName>
        <fullName evidence="7">TM7S3/TM198-like domain-containing protein</fullName>
    </recommendedName>
</protein>
<evidence type="ECO:0000256" key="2">
    <source>
        <dbReference type="ARBA" id="ARBA00022692"/>
    </source>
</evidence>
<evidence type="ECO:0000313" key="8">
    <source>
        <dbReference type="EMBL" id="KAK7036524.1"/>
    </source>
</evidence>
<evidence type="ECO:0000259" key="7">
    <source>
        <dbReference type="Pfam" id="PF13886"/>
    </source>
</evidence>
<evidence type="ECO:0000313" key="9">
    <source>
        <dbReference type="Proteomes" id="UP001383192"/>
    </source>
</evidence>
<evidence type="ECO:0000256" key="4">
    <source>
        <dbReference type="ARBA" id="ARBA00023136"/>
    </source>
</evidence>
<dbReference type="EMBL" id="JAYKXP010000051">
    <property type="protein sequence ID" value="KAK7036524.1"/>
    <property type="molecule type" value="Genomic_DNA"/>
</dbReference>
<evidence type="ECO:0000256" key="3">
    <source>
        <dbReference type="ARBA" id="ARBA00022989"/>
    </source>
</evidence>
<keyword evidence="4 5" id="KW-0472">Membrane</keyword>
<dbReference type="GO" id="GO:0016020">
    <property type="term" value="C:membrane"/>
    <property type="evidence" value="ECO:0007669"/>
    <property type="project" value="UniProtKB-SubCell"/>
</dbReference>
<reference evidence="8 9" key="1">
    <citation type="submission" date="2024-01" db="EMBL/GenBank/DDBJ databases">
        <title>A draft genome for a cacao thread blight-causing isolate of Paramarasmius palmivorus.</title>
        <authorList>
            <person name="Baruah I.K."/>
            <person name="Bukari Y."/>
            <person name="Amoako-Attah I."/>
            <person name="Meinhardt L.W."/>
            <person name="Bailey B.A."/>
            <person name="Cohen S.P."/>
        </authorList>
    </citation>
    <scope>NUCLEOTIDE SEQUENCE [LARGE SCALE GENOMIC DNA]</scope>
    <source>
        <strain evidence="8 9">GH-12</strain>
    </source>
</reference>
<proteinExistence type="predicted"/>
<feature type="domain" description="TM7S3/TM198-like" evidence="7">
    <location>
        <begin position="70"/>
        <end position="275"/>
    </location>
</feature>
<gene>
    <name evidence="8" type="ORF">VNI00_011721</name>
</gene>
<dbReference type="Pfam" id="PF13886">
    <property type="entry name" value="TM7S3_TM198"/>
    <property type="match status" value="1"/>
</dbReference>
<feature type="transmembrane region" description="Helical" evidence="5">
    <location>
        <begin position="255"/>
        <end position="274"/>
    </location>
</feature>
<evidence type="ECO:0000256" key="6">
    <source>
        <dbReference type="SAM" id="SignalP"/>
    </source>
</evidence>
<accession>A0AAW0CCJ7</accession>
<feature type="transmembrane region" description="Helical" evidence="5">
    <location>
        <begin position="175"/>
        <end position="195"/>
    </location>
</feature>
<keyword evidence="9" id="KW-1185">Reference proteome</keyword>
<name>A0AAW0CCJ7_9AGAR</name>
<feature type="signal peptide" evidence="6">
    <location>
        <begin position="1"/>
        <end position="24"/>
    </location>
</feature>
<dbReference type="AlphaFoldDB" id="A0AAW0CCJ7"/>
<keyword evidence="6" id="KW-0732">Signal</keyword>
<evidence type="ECO:0000256" key="1">
    <source>
        <dbReference type="ARBA" id="ARBA00004141"/>
    </source>
</evidence>
<feature type="transmembrane region" description="Helical" evidence="5">
    <location>
        <begin position="145"/>
        <end position="163"/>
    </location>
</feature>
<organism evidence="8 9">
    <name type="scientific">Paramarasmius palmivorus</name>
    <dbReference type="NCBI Taxonomy" id="297713"/>
    <lineage>
        <taxon>Eukaryota</taxon>
        <taxon>Fungi</taxon>
        <taxon>Dikarya</taxon>
        <taxon>Basidiomycota</taxon>
        <taxon>Agaricomycotina</taxon>
        <taxon>Agaricomycetes</taxon>
        <taxon>Agaricomycetidae</taxon>
        <taxon>Agaricales</taxon>
        <taxon>Marasmiineae</taxon>
        <taxon>Marasmiaceae</taxon>
        <taxon>Paramarasmius</taxon>
    </lineage>
</organism>
<sequence>MRRHLHLWSSFIVLCNSIIVPSYARDIIINTTPDGSTVVIDPSTQQVIPQGPATDGSGKDFDTPALIWIVYCIALGLPLALAGIRGWRMTTGAGIGVAAAVSAWAAIVNSVNEVGISDLLLTLIVVGFSFLGFVFGVFKFARIGGMTGIAVAGGVAFGVRIELLKEGLLISSEDLYAVNWAIPSVFGLAMGLLLVRHQRAALLFGCSSVGTFLVFLGLDLLLNKQSGLSRGLRFLFDRNSNHIADILSKGYKPTLMVQILLAVSLALTPILAYAQHRIFSAPFDRTPEPSDEELGIDYPTNLRTAFSGLWDTAKFGKRGRSRFSL</sequence>
<feature type="transmembrane region" description="Helical" evidence="5">
    <location>
        <begin position="65"/>
        <end position="84"/>
    </location>
</feature>
<evidence type="ECO:0000256" key="5">
    <source>
        <dbReference type="SAM" id="Phobius"/>
    </source>
</evidence>
<keyword evidence="3 5" id="KW-1133">Transmembrane helix</keyword>
<dbReference type="Proteomes" id="UP001383192">
    <property type="component" value="Unassembled WGS sequence"/>
</dbReference>
<feature type="transmembrane region" description="Helical" evidence="5">
    <location>
        <begin position="202"/>
        <end position="222"/>
    </location>
</feature>
<feature type="transmembrane region" description="Helical" evidence="5">
    <location>
        <begin position="91"/>
        <end position="107"/>
    </location>
</feature>
<feature type="chain" id="PRO_5043821855" description="TM7S3/TM198-like domain-containing protein" evidence="6">
    <location>
        <begin position="25"/>
        <end position="325"/>
    </location>
</feature>
<feature type="transmembrane region" description="Helical" evidence="5">
    <location>
        <begin position="119"/>
        <end position="138"/>
    </location>
</feature>
<dbReference type="InterPro" id="IPR025256">
    <property type="entry name" value="TM7S3/TM198-like_dom"/>
</dbReference>
<comment type="subcellular location">
    <subcellularLocation>
        <location evidence="1">Membrane</location>
        <topology evidence="1">Multi-pass membrane protein</topology>
    </subcellularLocation>
</comment>
<comment type="caution">
    <text evidence="8">The sequence shown here is derived from an EMBL/GenBank/DDBJ whole genome shotgun (WGS) entry which is preliminary data.</text>
</comment>
<keyword evidence="2 5" id="KW-0812">Transmembrane</keyword>